<dbReference type="EMBL" id="CM047583">
    <property type="protein sequence ID" value="KAI9912429.1"/>
    <property type="molecule type" value="Genomic_DNA"/>
</dbReference>
<evidence type="ECO:0000313" key="2">
    <source>
        <dbReference type="Proteomes" id="UP001163321"/>
    </source>
</evidence>
<comment type="caution">
    <text evidence="1">The sequence shown here is derived from an EMBL/GenBank/DDBJ whole genome shotgun (WGS) entry which is preliminary data.</text>
</comment>
<reference evidence="1 2" key="1">
    <citation type="journal article" date="2022" name="bioRxiv">
        <title>The genome of the oomycete Peronosclerospora sorghi, a cosmopolitan pathogen of maize and sorghum, is inflated with dispersed pseudogenes.</title>
        <authorList>
            <person name="Fletcher K."/>
            <person name="Martin F."/>
            <person name="Isakeit T."/>
            <person name="Cavanaugh K."/>
            <person name="Magill C."/>
            <person name="Michelmore R."/>
        </authorList>
    </citation>
    <scope>NUCLEOTIDE SEQUENCE [LARGE SCALE GENOMIC DNA]</scope>
    <source>
        <strain evidence="1">P6</strain>
    </source>
</reference>
<protein>
    <submittedName>
        <fullName evidence="1">Uncharacterized protein</fullName>
    </submittedName>
</protein>
<organism evidence="1 2">
    <name type="scientific">Peronosclerospora sorghi</name>
    <dbReference type="NCBI Taxonomy" id="230839"/>
    <lineage>
        <taxon>Eukaryota</taxon>
        <taxon>Sar</taxon>
        <taxon>Stramenopiles</taxon>
        <taxon>Oomycota</taxon>
        <taxon>Peronosporomycetes</taxon>
        <taxon>Peronosporales</taxon>
        <taxon>Peronosporaceae</taxon>
        <taxon>Peronosclerospora</taxon>
    </lineage>
</organism>
<accession>A0ACC0W121</accession>
<gene>
    <name evidence="1" type="ORF">PsorP6_006749</name>
</gene>
<dbReference type="Proteomes" id="UP001163321">
    <property type="component" value="Chromosome 4"/>
</dbReference>
<name>A0ACC0W121_9STRA</name>
<proteinExistence type="predicted"/>
<keyword evidence="2" id="KW-1185">Reference proteome</keyword>
<sequence length="237" mass="25543">MDNRSDALTSLDTPYKLYIHNPRDHSNSKLVHQILGFLSIHASELGSDMMERQAVQMAVHDLTEGIGSRKEMHDNLLTFLRCFKELLCVCDGCVLAVALSTQFLNLLLHGSLLCHGESCCRHVFSPSRMDRPVAPALGTSTASDHPTVQRTASRRTDPVDAPADGLRSVLSDDAEDPALPAVVTFPSSLLILPPPPSAILPVPSCAIMPLVDRTGTSAGKQRDPTAPLPSSIDGFND</sequence>
<evidence type="ECO:0000313" key="1">
    <source>
        <dbReference type="EMBL" id="KAI9912429.1"/>
    </source>
</evidence>